<evidence type="ECO:0000313" key="1">
    <source>
        <dbReference type="EMBL" id="MFC3264842.1"/>
    </source>
</evidence>
<evidence type="ECO:0000313" key="2">
    <source>
        <dbReference type="Proteomes" id="UP001595536"/>
    </source>
</evidence>
<dbReference type="EC" id="1.-.-.-" evidence="1"/>
<keyword evidence="1" id="KW-0560">Oxidoreductase</keyword>
<dbReference type="EMBL" id="JBHRUV010000003">
    <property type="protein sequence ID" value="MFC3264842.1"/>
    <property type="molecule type" value="Genomic_DNA"/>
</dbReference>
<name>A0ABV7LAG8_9HYPH</name>
<proteinExistence type="predicted"/>
<comment type="caution">
    <text evidence="1">The sequence shown here is derived from an EMBL/GenBank/DDBJ whole genome shotgun (WGS) entry which is preliminary data.</text>
</comment>
<dbReference type="Proteomes" id="UP001595536">
    <property type="component" value="Unassembled WGS sequence"/>
</dbReference>
<dbReference type="RefSeq" id="WP_376830597.1">
    <property type="nucleotide sequence ID" value="NZ_JBHLWR010000006.1"/>
</dbReference>
<dbReference type="PANTHER" id="PTHR37539">
    <property type="entry name" value="SECRETED PROTEIN-RELATED"/>
    <property type="match status" value="1"/>
</dbReference>
<accession>A0ABV7LAG8</accession>
<organism evidence="1 2">
    <name type="scientific">Camelimonas abortus</name>
    <dbReference type="NCBI Taxonomy" id="1017184"/>
    <lineage>
        <taxon>Bacteria</taxon>
        <taxon>Pseudomonadati</taxon>
        <taxon>Pseudomonadota</taxon>
        <taxon>Alphaproteobacteria</taxon>
        <taxon>Hyphomicrobiales</taxon>
        <taxon>Chelatococcaceae</taxon>
        <taxon>Camelimonas</taxon>
    </lineage>
</organism>
<gene>
    <name evidence="1" type="ORF">ACFOEX_00515</name>
</gene>
<dbReference type="PANTHER" id="PTHR37539:SF1">
    <property type="entry name" value="ER-BOUND OXYGENASE MPAB_MPAB'_RUBBER OXYGENASE CATALYTIC DOMAIN-CONTAINING PROTEIN"/>
    <property type="match status" value="1"/>
</dbReference>
<dbReference type="InterPro" id="IPR037473">
    <property type="entry name" value="Lcp-like"/>
</dbReference>
<reference evidence="2" key="1">
    <citation type="journal article" date="2019" name="Int. J. Syst. Evol. Microbiol.">
        <title>The Global Catalogue of Microorganisms (GCM) 10K type strain sequencing project: providing services to taxonomists for standard genome sequencing and annotation.</title>
        <authorList>
            <consortium name="The Broad Institute Genomics Platform"/>
            <consortium name="The Broad Institute Genome Sequencing Center for Infectious Disease"/>
            <person name="Wu L."/>
            <person name="Ma J."/>
        </authorList>
    </citation>
    <scope>NUCLEOTIDE SEQUENCE [LARGE SCALE GENOMIC DNA]</scope>
    <source>
        <strain evidence="2">CCM 7941</strain>
    </source>
</reference>
<sequence length="445" mass="49786">MNQYEADCPQVWARARRQAQQIPAIYGGIDFDRMPERFVDDPQAQTSLRGPLARHLPEVLADRRRVAMIAGYAMTGDVVADAYAALTPRHGFRATVAMLETACRKGLEAVPGAPPELEAFIADMARTPAWVDMDRVREGARLERNGMANLAPYAIRGALLATFMNRYSALPMALTGALTDSLAAKRAFETATFFTLTVMPGGLERHAEGFRAAAMVRLMHSMVRFNVMRRPGLWDAQVYGVPIPQVDQMPAGLIGAFLLSFRVLAKGRDWFTEEERCRVELARYRCFLLGLPEDLLGETPKQIVELLMTRQATLRHGFDDATCGALVRGAMNAELSKDFSPLGRARRAMERSFSRAYLVNNFLEGSVRKAHEMGVPFTRRDQAVALASALFLFPRLRLYDLAMRTPVLREIADRRLVAKLRRRLDSYGHAEFISDAENYRPATAA</sequence>
<protein>
    <submittedName>
        <fullName evidence="1">Oxygenase MpaB family protein</fullName>
        <ecNumber evidence="1">1.-.-.-</ecNumber>
    </submittedName>
</protein>
<dbReference type="GO" id="GO:0016491">
    <property type="term" value="F:oxidoreductase activity"/>
    <property type="evidence" value="ECO:0007669"/>
    <property type="project" value="UniProtKB-KW"/>
</dbReference>
<keyword evidence="2" id="KW-1185">Reference proteome</keyword>